<dbReference type="GO" id="GO:0004760">
    <property type="term" value="F:L-serine-pyruvate transaminase activity"/>
    <property type="evidence" value="ECO:0007669"/>
    <property type="project" value="TreeGrafter"/>
</dbReference>
<organism evidence="8 9">
    <name type="scientific">Natrialba magadii (strain ATCC 43099 / DSM 3394 / CCM 3739 / CIP 104546 / IAM 13178 / JCM 8861 / NBRC 102185 / NCIMB 2190 / MS3)</name>
    <name type="common">Natronobacterium magadii</name>
    <dbReference type="NCBI Taxonomy" id="547559"/>
    <lineage>
        <taxon>Archaea</taxon>
        <taxon>Methanobacteriati</taxon>
        <taxon>Methanobacteriota</taxon>
        <taxon>Stenosarchaea group</taxon>
        <taxon>Halobacteria</taxon>
        <taxon>Halobacteriales</taxon>
        <taxon>Natrialbaceae</taxon>
        <taxon>Natrialba</taxon>
    </lineage>
</organism>
<proteinExistence type="inferred from homology"/>
<accession>D3T081</accession>
<evidence type="ECO:0000256" key="2">
    <source>
        <dbReference type="ARBA" id="ARBA00009236"/>
    </source>
</evidence>
<evidence type="ECO:0000259" key="7">
    <source>
        <dbReference type="Pfam" id="PF00266"/>
    </source>
</evidence>
<dbReference type="GeneID" id="8823684"/>
<dbReference type="GO" id="GO:0008453">
    <property type="term" value="F:alanine-glyoxylate transaminase activity"/>
    <property type="evidence" value="ECO:0007669"/>
    <property type="project" value="TreeGrafter"/>
</dbReference>
<reference evidence="9" key="1">
    <citation type="submission" date="2010-02" db="EMBL/GenBank/DDBJ databases">
        <title>Complete sequence of chromosome of Natrialba magadii ATCC 43099.</title>
        <authorList>
            <consortium name="US DOE Joint Genome Institute"/>
            <person name="Lucas S."/>
            <person name="Copeland A."/>
            <person name="Lapidus A."/>
            <person name="Cheng J.-F."/>
            <person name="Bruce D."/>
            <person name="Goodwin L."/>
            <person name="Pitluck S."/>
            <person name="Davenport K."/>
            <person name="Saunders E."/>
            <person name="Detter J.C."/>
            <person name="Han C."/>
            <person name="Tapia R."/>
            <person name="Land M."/>
            <person name="Hauser L."/>
            <person name="Kyrpides N."/>
            <person name="Mikhailova N."/>
            <person name="De Castro R.E."/>
            <person name="Maupin-Furlow J.A."/>
            <person name="Woyke T."/>
        </authorList>
    </citation>
    <scope>NUCLEOTIDE SEQUENCE [LARGE SCALE GENOMIC DNA]</scope>
    <source>
        <strain evidence="9">ATCC 43099 / DSM 3394 / CCM 3739 / CIP 104546 / IAM 13178 / JCM 8861 / NBRC 102185 / NCIMB 2190 / MS3</strain>
    </source>
</reference>
<sequence length="375" mass="40755">MPNDCHVPERLRMTPGPTEIPPAVRERLAEPVPNPDLEPEFFECYRALAEKLTRIHTADSDGITATDGRDTAILAGEGILGLEAAIDSLVSPGDRVLCLSNGRYGDGFADFVTQYDGDPVTCSVPWDETLDRDTVEAAIEDADEPFDVATMVHCETPTGTLNDLRPVLDVLNEHGIISVVDAVSSLGGTPVPTDRIDVCLGASQKCFSAPPGLSTATISERAWERIETVENRAHYTNLTPWRTAADEDEEWFPYTHMAANIRALDAAADQILEEGPAQVFERHREVAAHCRDRAADLGLEPYPTATEDCSPTVTALEYDGSATELQNTLLEEHDIVLATGLGGLEDDIIRVGHMGHNAQRELVDETMDALATVLE</sequence>
<evidence type="ECO:0000256" key="1">
    <source>
        <dbReference type="ARBA" id="ARBA00001933"/>
    </source>
</evidence>
<gene>
    <name evidence="8" type="ordered locus">Nmag_0855</name>
</gene>
<dbReference type="InterPro" id="IPR015424">
    <property type="entry name" value="PyrdxlP-dep_Trfase"/>
</dbReference>
<dbReference type="EC" id="2.6.1.-" evidence="8"/>
<dbReference type="Proteomes" id="UP000001879">
    <property type="component" value="Chromosome"/>
</dbReference>
<evidence type="ECO:0000256" key="3">
    <source>
        <dbReference type="ARBA" id="ARBA00022576"/>
    </source>
</evidence>
<comment type="similarity">
    <text evidence="2">Belongs to the class-V pyridoxal-phosphate-dependent aminotransferase family.</text>
</comment>
<dbReference type="Gene3D" id="3.40.640.10">
    <property type="entry name" value="Type I PLP-dependent aspartate aminotransferase-like (Major domain)"/>
    <property type="match status" value="1"/>
</dbReference>
<feature type="region of interest" description="Disordered" evidence="6">
    <location>
        <begin position="1"/>
        <end position="21"/>
    </location>
</feature>
<evidence type="ECO:0000313" key="9">
    <source>
        <dbReference type="Proteomes" id="UP000001879"/>
    </source>
</evidence>
<dbReference type="AlphaFoldDB" id="D3T081"/>
<dbReference type="RefSeq" id="WP_012996426.1">
    <property type="nucleotide sequence ID" value="NC_013922.1"/>
</dbReference>
<evidence type="ECO:0000256" key="4">
    <source>
        <dbReference type="ARBA" id="ARBA00022679"/>
    </source>
</evidence>
<keyword evidence="3 8" id="KW-0032">Aminotransferase</keyword>
<dbReference type="Pfam" id="PF00266">
    <property type="entry name" value="Aminotran_5"/>
    <property type="match status" value="1"/>
</dbReference>
<dbReference type="eggNOG" id="arCOG00082">
    <property type="taxonomic scope" value="Archaea"/>
</dbReference>
<feature type="domain" description="Aminotransferase class V" evidence="7">
    <location>
        <begin position="129"/>
        <end position="341"/>
    </location>
</feature>
<evidence type="ECO:0000256" key="5">
    <source>
        <dbReference type="ARBA" id="ARBA00022898"/>
    </source>
</evidence>
<dbReference type="PANTHER" id="PTHR21152:SF24">
    <property type="entry name" value="ALANINE--GLYOXYLATE AMINOTRANSFERASE 1"/>
    <property type="match status" value="1"/>
</dbReference>
<dbReference type="OrthoDB" id="35685at2157"/>
<keyword evidence="5" id="KW-0663">Pyridoxal phosphate</keyword>
<dbReference type="PIRSF" id="PIRSF000524">
    <property type="entry name" value="SPT"/>
    <property type="match status" value="1"/>
</dbReference>
<protein>
    <submittedName>
        <fullName evidence="8">Aminotransferase class V</fullName>
        <ecNumber evidence="8">2.6.1.-</ecNumber>
    </submittedName>
</protein>
<dbReference type="Gene3D" id="3.90.1150.10">
    <property type="entry name" value="Aspartate Aminotransferase, domain 1"/>
    <property type="match status" value="1"/>
</dbReference>
<dbReference type="GO" id="GO:0019265">
    <property type="term" value="P:glycine biosynthetic process, by transamination of glyoxylate"/>
    <property type="evidence" value="ECO:0007669"/>
    <property type="project" value="TreeGrafter"/>
</dbReference>
<dbReference type="PaxDb" id="547559-Nmag_0855"/>
<evidence type="ECO:0000256" key="6">
    <source>
        <dbReference type="SAM" id="MobiDB-lite"/>
    </source>
</evidence>
<dbReference type="InterPro" id="IPR015421">
    <property type="entry name" value="PyrdxlP-dep_Trfase_major"/>
</dbReference>
<dbReference type="PANTHER" id="PTHR21152">
    <property type="entry name" value="AMINOTRANSFERASE CLASS V"/>
    <property type="match status" value="1"/>
</dbReference>
<dbReference type="SUPFAM" id="SSF53383">
    <property type="entry name" value="PLP-dependent transferases"/>
    <property type="match status" value="1"/>
</dbReference>
<reference evidence="8 9" key="2">
    <citation type="journal article" date="2012" name="BMC Genomics">
        <title>A comparative genomics perspective on the genetic content of the alkaliphilic haloarchaeon Natrialba magadii ATCC 43099T.</title>
        <authorList>
            <person name="Siddaramappa S."/>
            <person name="Challacombe J.F."/>
            <person name="Decastro R.E."/>
            <person name="Pfeiffer F."/>
            <person name="Sastre D.E."/>
            <person name="Gimenez M.I."/>
            <person name="Paggi R.A."/>
            <person name="Detter J.C."/>
            <person name="Davenport K.W."/>
            <person name="Goodwin L.A."/>
            <person name="Kyrpides N."/>
            <person name="Tapia R."/>
            <person name="Pitluck S."/>
            <person name="Lucas S."/>
            <person name="Woyke T."/>
            <person name="Maupin-Furlow J.A."/>
        </authorList>
    </citation>
    <scope>NUCLEOTIDE SEQUENCE [LARGE SCALE GENOMIC DNA]</scope>
    <source>
        <strain evidence="9">ATCC 43099 / DSM 3394 / CCM 3739 / CIP 104546 / IAM 13178 / JCM 8861 / NBRC 102185 / NCIMB 2190 / MS3</strain>
    </source>
</reference>
<dbReference type="InterPro" id="IPR000192">
    <property type="entry name" value="Aminotrans_V_dom"/>
</dbReference>
<keyword evidence="4 8" id="KW-0808">Transferase</keyword>
<dbReference type="HOGENOM" id="CLU_027686_0_1_2"/>
<dbReference type="InterPro" id="IPR015422">
    <property type="entry name" value="PyrdxlP-dep_Trfase_small"/>
</dbReference>
<dbReference type="STRING" id="547559.Nmag_0855"/>
<dbReference type="KEGG" id="nmg:Nmag_0855"/>
<evidence type="ECO:0000313" key="8">
    <source>
        <dbReference type="EMBL" id="ADD04439.1"/>
    </source>
</evidence>
<keyword evidence="9" id="KW-1185">Reference proteome</keyword>
<dbReference type="EMBL" id="CP001932">
    <property type="protein sequence ID" value="ADD04439.1"/>
    <property type="molecule type" value="Genomic_DNA"/>
</dbReference>
<name>D3T081_NATMM</name>
<comment type="cofactor">
    <cofactor evidence="1">
        <name>pyridoxal 5'-phosphate</name>
        <dbReference type="ChEBI" id="CHEBI:597326"/>
    </cofactor>
</comment>
<dbReference type="InterPro" id="IPR024169">
    <property type="entry name" value="SP_NH2Trfase/AEP_transaminase"/>
</dbReference>
<feature type="compositionally biased region" description="Basic and acidic residues" evidence="6">
    <location>
        <begin position="1"/>
        <end position="12"/>
    </location>
</feature>